<reference evidence="3" key="1">
    <citation type="submission" date="2016-02" db="EMBL/GenBank/DDBJ databases">
        <title>Draft genome sequence of Microdochium bolleyi, a fungal endophyte of beachgrass.</title>
        <authorList>
            <consortium name="DOE Joint Genome Institute"/>
            <person name="David A.S."/>
            <person name="May G."/>
            <person name="Haridas S."/>
            <person name="Lim J."/>
            <person name="Wang M."/>
            <person name="Labutti K."/>
            <person name="Lipzen A."/>
            <person name="Barry K."/>
            <person name="Grigoriev I.V."/>
        </authorList>
    </citation>
    <scope>NUCLEOTIDE SEQUENCE [LARGE SCALE GENOMIC DNA]</scope>
    <source>
        <strain evidence="3">J235TASD1</strain>
    </source>
</reference>
<evidence type="ECO:0000313" key="3">
    <source>
        <dbReference type="Proteomes" id="UP000070501"/>
    </source>
</evidence>
<organism evidence="2 3">
    <name type="scientific">Microdochium bolleyi</name>
    <dbReference type="NCBI Taxonomy" id="196109"/>
    <lineage>
        <taxon>Eukaryota</taxon>
        <taxon>Fungi</taxon>
        <taxon>Dikarya</taxon>
        <taxon>Ascomycota</taxon>
        <taxon>Pezizomycotina</taxon>
        <taxon>Sordariomycetes</taxon>
        <taxon>Xylariomycetidae</taxon>
        <taxon>Xylariales</taxon>
        <taxon>Microdochiaceae</taxon>
        <taxon>Microdochium</taxon>
    </lineage>
</organism>
<evidence type="ECO:0000313" key="2">
    <source>
        <dbReference type="EMBL" id="KXJ87127.1"/>
    </source>
</evidence>
<dbReference type="EMBL" id="KQ964264">
    <property type="protein sequence ID" value="KXJ87127.1"/>
    <property type="molecule type" value="Genomic_DNA"/>
</dbReference>
<feature type="region of interest" description="Disordered" evidence="1">
    <location>
        <begin position="1"/>
        <end position="22"/>
    </location>
</feature>
<dbReference type="OrthoDB" id="4589291at2759"/>
<dbReference type="Proteomes" id="UP000070501">
    <property type="component" value="Unassembled WGS sequence"/>
</dbReference>
<protein>
    <submittedName>
        <fullName evidence="2">Uncharacterized protein</fullName>
    </submittedName>
</protein>
<sequence>MKDLHQSNTDEESVHKCSKIPPDSRPFDETHWREYHTLVEFQFYPLSTPPFADRKWTYGRVYYLSCPDDEATDGYLWAGKLAVYNNDIRELVQFRPTRDLSPDGIVHVHASNEPAQTEYYYEYNNAKDKIDSRERAKCCFNVIYDDRPLPGWWPWPEKNKDGAVT</sequence>
<evidence type="ECO:0000256" key="1">
    <source>
        <dbReference type="SAM" id="MobiDB-lite"/>
    </source>
</evidence>
<dbReference type="AlphaFoldDB" id="A0A136IQC5"/>
<keyword evidence="3" id="KW-1185">Reference proteome</keyword>
<dbReference type="InParanoid" id="A0A136IQC5"/>
<gene>
    <name evidence="2" type="ORF">Micbo1qcDRAFT_179375</name>
</gene>
<accession>A0A136IQC5</accession>
<proteinExistence type="predicted"/>
<name>A0A136IQC5_9PEZI</name>